<dbReference type="InterPro" id="IPR001734">
    <property type="entry name" value="Na/solute_symporter"/>
</dbReference>
<evidence type="ECO:0000256" key="6">
    <source>
        <dbReference type="ARBA" id="ARBA00022989"/>
    </source>
</evidence>
<accession>A0A927F3V9</accession>
<feature type="transmembrane region" description="Helical" evidence="12">
    <location>
        <begin position="559"/>
        <end position="578"/>
    </location>
</feature>
<keyword evidence="10" id="KW-0739">Sodium transport</keyword>
<dbReference type="CDD" id="cd11477">
    <property type="entry name" value="SLC5sbd_u1"/>
    <property type="match status" value="1"/>
</dbReference>
<name>A0A927F3V9_9BACT</name>
<comment type="similarity">
    <text evidence="2 11">Belongs to the sodium:solute symporter (SSF) (TC 2.A.21) family.</text>
</comment>
<protein>
    <submittedName>
        <fullName evidence="13">Na+:solute symporter</fullName>
    </submittedName>
</protein>
<evidence type="ECO:0000256" key="9">
    <source>
        <dbReference type="ARBA" id="ARBA00023136"/>
    </source>
</evidence>
<keyword evidence="9 12" id="KW-0472">Membrane</keyword>
<feature type="transmembrane region" description="Helical" evidence="12">
    <location>
        <begin position="248"/>
        <end position="264"/>
    </location>
</feature>
<feature type="transmembrane region" description="Helical" evidence="12">
    <location>
        <begin position="584"/>
        <end position="604"/>
    </location>
</feature>
<feature type="transmembrane region" description="Helical" evidence="12">
    <location>
        <begin position="79"/>
        <end position="101"/>
    </location>
</feature>
<dbReference type="GO" id="GO:0015293">
    <property type="term" value="F:symporter activity"/>
    <property type="evidence" value="ECO:0007669"/>
    <property type="project" value="TreeGrafter"/>
</dbReference>
<keyword evidence="4" id="KW-1003">Cell membrane</keyword>
<feature type="transmembrane region" description="Helical" evidence="12">
    <location>
        <begin position="426"/>
        <end position="443"/>
    </location>
</feature>
<comment type="subcellular location">
    <subcellularLocation>
        <location evidence="1">Cell membrane</location>
        <topology evidence="1">Multi-pass membrane protein</topology>
    </subcellularLocation>
</comment>
<feature type="transmembrane region" description="Helical" evidence="12">
    <location>
        <begin position="171"/>
        <end position="193"/>
    </location>
</feature>
<feature type="transmembrane region" description="Helical" evidence="12">
    <location>
        <begin position="285"/>
        <end position="310"/>
    </location>
</feature>
<dbReference type="RefSeq" id="WP_191615054.1">
    <property type="nucleotide sequence ID" value="NZ_JACYFG010000002.1"/>
</dbReference>
<dbReference type="InterPro" id="IPR051163">
    <property type="entry name" value="Sodium:Solute_Symporter_SSF"/>
</dbReference>
<keyword evidence="7" id="KW-0915">Sodium</keyword>
<sequence length="621" mass="68493">MPELHFLNALDYTILAGYMVMIVAIGIYVARFNKKTTDYFKGGGHIPWQLSMVSLFISGFSAFMFVGASGITYKNGGGAILLFSLALPAYLLGYYVFAIRWRRTRLDTPLQFLTRRFSRETTYFYTLLAVVPNTLVLGIMVYTLCIFTSTALGISEQVFDLGLFTIKGFELSILITGSVIVIYTTLGGLWAVMVTDGIQFLIVLLVTLIITPLSYSYIGDGSIIDGLKRIASDTPDGYFDINLEGKPLLFWPVYFVYIIFGYNVNWHIAQRYYSVADERDTRKMALWCAGLSFVLPMLWILPIFTTPIIFPDIASLWPSLTSPEEASFVTLALAVLPHGMLGLLTAAIFAATMSSTDTLFNWLGAVLTKDVYVPLTTSLKGRAPSERTQLWFGKASVACLGLFSIFVALNIKRFGGAFDVYMKAESLYKITLFVPVFFGLLYTRTPWWSAIASVSAGVLGVFFVGIAAASGAEDGITVMNVLFADIQANWFGFELTRYELNAIVGILASGSVFLATAFFDKREGAFKKRIESFETDLKTPAYAEPDAKIGPEGLIAYKLLGYLSLLIGAVLLLVTFLTLERSGWLNTIAGLISATIGITIVKAVRQYQARHHPNPPAPIQP</sequence>
<dbReference type="AlphaFoldDB" id="A0A927F3V9"/>
<feature type="transmembrane region" description="Helical" evidence="12">
    <location>
        <begin position="390"/>
        <end position="411"/>
    </location>
</feature>
<evidence type="ECO:0000256" key="4">
    <source>
        <dbReference type="ARBA" id="ARBA00022475"/>
    </source>
</evidence>
<evidence type="ECO:0000256" key="2">
    <source>
        <dbReference type="ARBA" id="ARBA00006434"/>
    </source>
</evidence>
<evidence type="ECO:0000256" key="1">
    <source>
        <dbReference type="ARBA" id="ARBA00004651"/>
    </source>
</evidence>
<feature type="transmembrane region" description="Helical" evidence="12">
    <location>
        <begin position="500"/>
        <end position="519"/>
    </location>
</feature>
<comment type="caution">
    <text evidence="13">The sequence shown here is derived from an EMBL/GenBank/DDBJ whole genome shotgun (WGS) entry which is preliminary data.</text>
</comment>
<feature type="transmembrane region" description="Helical" evidence="12">
    <location>
        <begin position="50"/>
        <end position="73"/>
    </location>
</feature>
<keyword evidence="14" id="KW-1185">Reference proteome</keyword>
<keyword evidence="8" id="KW-0406">Ion transport</keyword>
<evidence type="ECO:0000313" key="14">
    <source>
        <dbReference type="Proteomes" id="UP000622317"/>
    </source>
</evidence>
<dbReference type="Pfam" id="PF00474">
    <property type="entry name" value="SSF"/>
    <property type="match status" value="1"/>
</dbReference>
<dbReference type="EMBL" id="JACYFG010000002">
    <property type="protein sequence ID" value="MBD5777923.1"/>
    <property type="molecule type" value="Genomic_DNA"/>
</dbReference>
<feature type="transmembrane region" description="Helical" evidence="12">
    <location>
        <begin position="122"/>
        <end position="151"/>
    </location>
</feature>
<evidence type="ECO:0000256" key="5">
    <source>
        <dbReference type="ARBA" id="ARBA00022692"/>
    </source>
</evidence>
<dbReference type="PROSITE" id="PS50283">
    <property type="entry name" value="NA_SOLUT_SYMP_3"/>
    <property type="match status" value="1"/>
</dbReference>
<evidence type="ECO:0000256" key="8">
    <source>
        <dbReference type="ARBA" id="ARBA00023065"/>
    </source>
</evidence>
<dbReference type="InterPro" id="IPR038377">
    <property type="entry name" value="Na/Glc_symporter_sf"/>
</dbReference>
<dbReference type="Gene3D" id="1.20.1730.10">
    <property type="entry name" value="Sodium/glucose cotransporter"/>
    <property type="match status" value="1"/>
</dbReference>
<evidence type="ECO:0000256" key="7">
    <source>
        <dbReference type="ARBA" id="ARBA00023053"/>
    </source>
</evidence>
<evidence type="ECO:0000313" key="13">
    <source>
        <dbReference type="EMBL" id="MBD5777923.1"/>
    </source>
</evidence>
<dbReference type="PANTHER" id="PTHR42985">
    <property type="entry name" value="SODIUM-COUPLED MONOCARBOXYLATE TRANSPORTER"/>
    <property type="match status" value="1"/>
</dbReference>
<feature type="transmembrane region" description="Helical" evidence="12">
    <location>
        <begin position="12"/>
        <end position="30"/>
    </location>
</feature>
<dbReference type="GO" id="GO:0006814">
    <property type="term" value="P:sodium ion transport"/>
    <property type="evidence" value="ECO:0007669"/>
    <property type="project" value="UniProtKB-KW"/>
</dbReference>
<feature type="transmembrane region" description="Helical" evidence="12">
    <location>
        <begin position="200"/>
        <end position="218"/>
    </location>
</feature>
<dbReference type="PANTHER" id="PTHR42985:SF40">
    <property type="entry name" value="LD47995P-RELATED"/>
    <property type="match status" value="1"/>
</dbReference>
<keyword evidence="5 12" id="KW-0812">Transmembrane</keyword>
<evidence type="ECO:0000256" key="3">
    <source>
        <dbReference type="ARBA" id="ARBA00022448"/>
    </source>
</evidence>
<keyword evidence="6 12" id="KW-1133">Transmembrane helix</keyword>
<feature type="transmembrane region" description="Helical" evidence="12">
    <location>
        <begin position="450"/>
        <end position="472"/>
    </location>
</feature>
<keyword evidence="3" id="KW-0813">Transport</keyword>
<evidence type="ECO:0000256" key="11">
    <source>
        <dbReference type="RuleBase" id="RU362091"/>
    </source>
</evidence>
<feature type="transmembrane region" description="Helical" evidence="12">
    <location>
        <begin position="330"/>
        <end position="351"/>
    </location>
</feature>
<proteinExistence type="inferred from homology"/>
<dbReference type="GO" id="GO:0005886">
    <property type="term" value="C:plasma membrane"/>
    <property type="evidence" value="ECO:0007669"/>
    <property type="project" value="UniProtKB-SubCell"/>
</dbReference>
<evidence type="ECO:0000256" key="10">
    <source>
        <dbReference type="ARBA" id="ARBA00023201"/>
    </source>
</evidence>
<organism evidence="13 14">
    <name type="scientific">Pelagicoccus enzymogenes</name>
    <dbReference type="NCBI Taxonomy" id="2773457"/>
    <lineage>
        <taxon>Bacteria</taxon>
        <taxon>Pseudomonadati</taxon>
        <taxon>Verrucomicrobiota</taxon>
        <taxon>Opitutia</taxon>
        <taxon>Puniceicoccales</taxon>
        <taxon>Pelagicoccaceae</taxon>
        <taxon>Pelagicoccus</taxon>
    </lineage>
</organism>
<dbReference type="Proteomes" id="UP000622317">
    <property type="component" value="Unassembled WGS sequence"/>
</dbReference>
<evidence type="ECO:0000256" key="12">
    <source>
        <dbReference type="SAM" id="Phobius"/>
    </source>
</evidence>
<reference evidence="13" key="1">
    <citation type="submission" date="2020-09" db="EMBL/GenBank/DDBJ databases">
        <title>Pelagicoccus enzymogenes sp. nov. with an EPS production, isolated from marine sediment.</title>
        <authorList>
            <person name="Feng X."/>
        </authorList>
    </citation>
    <scope>NUCLEOTIDE SEQUENCE</scope>
    <source>
        <strain evidence="13">NFK12</strain>
    </source>
</reference>
<gene>
    <name evidence="13" type="ORF">IEN85_00255</name>
</gene>